<dbReference type="OrthoDB" id="5778525at2759"/>
<dbReference type="GeneID" id="36518058"/>
<dbReference type="RefSeq" id="XP_024666635.1">
    <property type="nucleotide sequence ID" value="XM_024810867.1"/>
</dbReference>
<comment type="caution">
    <text evidence="8">The sequence shown here is derived from an EMBL/GenBank/DDBJ whole genome shotgun (WGS) entry which is preliminary data.</text>
</comment>
<dbReference type="STRING" id="45607.A0A2T0FNX6"/>
<evidence type="ECO:0000256" key="1">
    <source>
        <dbReference type="ARBA" id="ARBA00004123"/>
    </source>
</evidence>
<evidence type="ECO:0000313" key="9">
    <source>
        <dbReference type="Proteomes" id="UP000238350"/>
    </source>
</evidence>
<evidence type="ECO:0000256" key="3">
    <source>
        <dbReference type="ARBA" id="ARBA00023125"/>
    </source>
</evidence>
<keyword evidence="9" id="KW-1185">Reference proteome</keyword>
<dbReference type="PANTHER" id="PTHR15741">
    <property type="entry name" value="BASIC HELIX-LOOP-HELIX ZIP TRANSCRIPTION FACTOR"/>
    <property type="match status" value="1"/>
</dbReference>
<evidence type="ECO:0000259" key="7">
    <source>
        <dbReference type="PROSITE" id="PS50888"/>
    </source>
</evidence>
<keyword evidence="2" id="KW-0805">Transcription regulation</keyword>
<evidence type="ECO:0000256" key="4">
    <source>
        <dbReference type="ARBA" id="ARBA00023163"/>
    </source>
</evidence>
<evidence type="ECO:0000313" key="8">
    <source>
        <dbReference type="EMBL" id="PRT56690.1"/>
    </source>
</evidence>
<name>A0A2T0FNX6_9ASCO</name>
<accession>A0A2T0FNX6</accession>
<dbReference type="Proteomes" id="UP000238350">
    <property type="component" value="Unassembled WGS sequence"/>
</dbReference>
<reference evidence="8 9" key="1">
    <citation type="submission" date="2017-04" db="EMBL/GenBank/DDBJ databases">
        <title>Genome sequencing of [Candida] sorbophila.</title>
        <authorList>
            <person name="Ahn J.O."/>
        </authorList>
    </citation>
    <scope>NUCLEOTIDE SEQUENCE [LARGE SCALE GENOMIC DNA]</scope>
    <source>
        <strain evidence="8 9">DS02</strain>
    </source>
</reference>
<dbReference type="SMART" id="SM00353">
    <property type="entry name" value="HLH"/>
    <property type="match status" value="1"/>
</dbReference>
<dbReference type="InterPro" id="IPR057072">
    <property type="entry name" value="bHLH_INO4"/>
</dbReference>
<dbReference type="GO" id="GO:0000978">
    <property type="term" value="F:RNA polymerase II cis-regulatory region sequence-specific DNA binding"/>
    <property type="evidence" value="ECO:0007669"/>
    <property type="project" value="TreeGrafter"/>
</dbReference>
<evidence type="ECO:0000256" key="5">
    <source>
        <dbReference type="ARBA" id="ARBA00023242"/>
    </source>
</evidence>
<dbReference type="InterPro" id="IPR036638">
    <property type="entry name" value="HLH_DNA-bd_sf"/>
</dbReference>
<evidence type="ECO:0000256" key="2">
    <source>
        <dbReference type="ARBA" id="ARBA00023015"/>
    </source>
</evidence>
<proteinExistence type="predicted"/>
<dbReference type="EMBL" id="NDIQ01000022">
    <property type="protein sequence ID" value="PRT56690.1"/>
    <property type="molecule type" value="Genomic_DNA"/>
</dbReference>
<feature type="region of interest" description="Disordered" evidence="6">
    <location>
        <begin position="1"/>
        <end position="28"/>
    </location>
</feature>
<dbReference type="GO" id="GO:0005634">
    <property type="term" value="C:nucleus"/>
    <property type="evidence" value="ECO:0007669"/>
    <property type="project" value="UniProtKB-SubCell"/>
</dbReference>
<evidence type="ECO:0000256" key="6">
    <source>
        <dbReference type="SAM" id="MobiDB-lite"/>
    </source>
</evidence>
<keyword evidence="3" id="KW-0238">DNA-binding</keyword>
<feature type="domain" description="BHLH" evidence="7">
    <location>
        <begin position="20"/>
        <end position="72"/>
    </location>
</feature>
<dbReference type="AlphaFoldDB" id="A0A2T0FNX6"/>
<dbReference type="Pfam" id="PF23181">
    <property type="entry name" value="bHLH_INO4"/>
    <property type="match status" value="1"/>
</dbReference>
<gene>
    <name evidence="8" type="ORF">B9G98_04310</name>
</gene>
<keyword evidence="4" id="KW-0804">Transcription</keyword>
<sequence>MPPTKSNSQKQSREYKPYSERKLSHVTAEKKRRAAIRRGFDLITAVVPDLDVAQSRSEAVVLEKTVNLIKNLIEENEKLRALAQQNGVTVPSRLT</sequence>
<keyword evidence="5" id="KW-0539">Nucleus</keyword>
<dbReference type="InterPro" id="IPR052207">
    <property type="entry name" value="Max-like/E-box_TFs"/>
</dbReference>
<feature type="compositionally biased region" description="Basic and acidic residues" evidence="6">
    <location>
        <begin position="11"/>
        <end position="28"/>
    </location>
</feature>
<organism evidence="8 9">
    <name type="scientific">Wickerhamiella sorbophila</name>
    <dbReference type="NCBI Taxonomy" id="45607"/>
    <lineage>
        <taxon>Eukaryota</taxon>
        <taxon>Fungi</taxon>
        <taxon>Dikarya</taxon>
        <taxon>Ascomycota</taxon>
        <taxon>Saccharomycotina</taxon>
        <taxon>Dipodascomycetes</taxon>
        <taxon>Dipodascales</taxon>
        <taxon>Trichomonascaceae</taxon>
        <taxon>Wickerhamiella</taxon>
    </lineage>
</organism>
<dbReference type="PANTHER" id="PTHR15741:SF27">
    <property type="entry name" value="TRANSCRIPTION FACTOR AP-4"/>
    <property type="match status" value="1"/>
</dbReference>
<comment type="subcellular location">
    <subcellularLocation>
        <location evidence="1">Nucleus</location>
    </subcellularLocation>
</comment>
<dbReference type="GO" id="GO:0046983">
    <property type="term" value="F:protein dimerization activity"/>
    <property type="evidence" value="ECO:0007669"/>
    <property type="project" value="InterPro"/>
</dbReference>
<dbReference type="PROSITE" id="PS50888">
    <property type="entry name" value="BHLH"/>
    <property type="match status" value="1"/>
</dbReference>
<feature type="compositionally biased region" description="Polar residues" evidence="6">
    <location>
        <begin position="1"/>
        <end position="10"/>
    </location>
</feature>
<dbReference type="GO" id="GO:0000981">
    <property type="term" value="F:DNA-binding transcription factor activity, RNA polymerase II-specific"/>
    <property type="evidence" value="ECO:0007669"/>
    <property type="project" value="TreeGrafter"/>
</dbReference>
<protein>
    <submittedName>
        <fullName evidence="8">Protein INO4</fullName>
    </submittedName>
</protein>
<dbReference type="InterPro" id="IPR011598">
    <property type="entry name" value="bHLH_dom"/>
</dbReference>
<dbReference type="Gene3D" id="4.10.280.10">
    <property type="entry name" value="Helix-loop-helix DNA-binding domain"/>
    <property type="match status" value="1"/>
</dbReference>
<dbReference type="SUPFAM" id="SSF47459">
    <property type="entry name" value="HLH, helix-loop-helix DNA-binding domain"/>
    <property type="match status" value="1"/>
</dbReference>